<evidence type="ECO:0000313" key="2">
    <source>
        <dbReference type="EMBL" id="MFB9148338.1"/>
    </source>
</evidence>
<feature type="transmembrane region" description="Helical" evidence="1">
    <location>
        <begin position="189"/>
        <end position="210"/>
    </location>
</feature>
<dbReference type="Proteomes" id="UP001589670">
    <property type="component" value="Unassembled WGS sequence"/>
</dbReference>
<dbReference type="InterPro" id="IPR010331">
    <property type="entry name" value="ExoD"/>
</dbReference>
<dbReference type="PIRSF" id="PIRSF033239">
    <property type="entry name" value="ExoD"/>
    <property type="match status" value="1"/>
</dbReference>
<proteinExistence type="predicted"/>
<evidence type="ECO:0000256" key="1">
    <source>
        <dbReference type="SAM" id="Phobius"/>
    </source>
</evidence>
<name>A0ABV5HVC8_9RHOB</name>
<evidence type="ECO:0000313" key="3">
    <source>
        <dbReference type="Proteomes" id="UP001589670"/>
    </source>
</evidence>
<reference evidence="2 3" key="1">
    <citation type="submission" date="2024-09" db="EMBL/GenBank/DDBJ databases">
        <authorList>
            <person name="Sun Q."/>
            <person name="Mori K."/>
        </authorList>
    </citation>
    <scope>NUCLEOTIDE SEQUENCE [LARGE SCALE GENOMIC DNA]</scope>
    <source>
        <strain evidence="2 3">CECT 9424</strain>
    </source>
</reference>
<dbReference type="PANTHER" id="PTHR41795">
    <property type="entry name" value="EXOPOLYSACCHARIDE SYNTHESIS PROTEIN"/>
    <property type="match status" value="1"/>
</dbReference>
<keyword evidence="1" id="KW-0812">Transmembrane</keyword>
<comment type="caution">
    <text evidence="2">The sequence shown here is derived from an EMBL/GenBank/DDBJ whole genome shotgun (WGS) entry which is preliminary data.</text>
</comment>
<keyword evidence="1" id="KW-1133">Transmembrane helix</keyword>
<gene>
    <name evidence="2" type="ORF">ACFFU4_01070</name>
</gene>
<dbReference type="PANTHER" id="PTHR41795:SF1">
    <property type="entry name" value="EXOPOLYSACCHARIDE SYNTHESIS PROTEIN"/>
    <property type="match status" value="1"/>
</dbReference>
<accession>A0ABV5HVC8</accession>
<protein>
    <submittedName>
        <fullName evidence="2">Exopolysaccharide biosynthesis protein</fullName>
    </submittedName>
</protein>
<dbReference type="EMBL" id="JBHMEC010000002">
    <property type="protein sequence ID" value="MFB9148338.1"/>
    <property type="molecule type" value="Genomic_DNA"/>
</dbReference>
<organism evidence="2 3">
    <name type="scientific">Roseovarius ramblicola</name>
    <dbReference type="NCBI Taxonomy" id="2022336"/>
    <lineage>
        <taxon>Bacteria</taxon>
        <taxon>Pseudomonadati</taxon>
        <taxon>Pseudomonadota</taxon>
        <taxon>Alphaproteobacteria</taxon>
        <taxon>Rhodobacterales</taxon>
        <taxon>Roseobacteraceae</taxon>
        <taxon>Roseovarius</taxon>
    </lineage>
</organism>
<sequence>MLHPDDKAAPMCTESAPSHDNLMRLLDRIEAETGDGAVSVREVLAILGPRAFTPMLLVPSLVLVSPASAIPGVPSLLSALVGLVALQMLLGHDRIWLPRVLLDRALDADRFARVLRALRGPVAWIDPLINERLTWLTDKPGNIPALAICATVSFFMPLIEFVPFLTSILAGAIALFATGMFARDGLLVLVGYGLVSGGVVLVTGAVQAVAG</sequence>
<keyword evidence="1" id="KW-0472">Membrane</keyword>
<keyword evidence="3" id="KW-1185">Reference proteome</keyword>
<dbReference type="Pfam" id="PF06055">
    <property type="entry name" value="ExoD"/>
    <property type="match status" value="1"/>
</dbReference>
<feature type="transmembrane region" description="Helical" evidence="1">
    <location>
        <begin position="164"/>
        <end position="182"/>
    </location>
</feature>